<keyword evidence="2" id="KW-0963">Cytoplasm</keyword>
<protein>
    <recommendedName>
        <fullName evidence="7">Flagellar protein FliT</fullName>
    </recommendedName>
</protein>
<keyword evidence="8" id="KW-0966">Cell projection</keyword>
<evidence type="ECO:0000256" key="6">
    <source>
        <dbReference type="ARBA" id="ARBA00093785"/>
    </source>
</evidence>
<comment type="caution">
    <text evidence="8">The sequence shown here is derived from an EMBL/GenBank/DDBJ whole genome shotgun (WGS) entry which is preliminary data.</text>
</comment>
<reference evidence="8 9" key="1">
    <citation type="submission" date="2017-11" db="EMBL/GenBank/DDBJ databases">
        <title>Bacillus camelliae sp. nov., isolated from pu'er tea.</title>
        <authorList>
            <person name="Niu L."/>
        </authorList>
    </citation>
    <scope>NUCLEOTIDE SEQUENCE [LARGE SCALE GENOMIC DNA]</scope>
    <source>
        <strain evidence="8 9">7578-1</strain>
    </source>
</reference>
<dbReference type="AlphaFoldDB" id="A0A2N3LNS1"/>
<dbReference type="RefSeq" id="WP_101352907.1">
    <property type="nucleotide sequence ID" value="NZ_PIQO01000002.1"/>
</dbReference>
<evidence type="ECO:0000313" key="8">
    <source>
        <dbReference type="EMBL" id="PKR86268.1"/>
    </source>
</evidence>
<evidence type="ECO:0000256" key="7">
    <source>
        <dbReference type="ARBA" id="ARBA00093797"/>
    </source>
</evidence>
<keyword evidence="9" id="KW-1185">Reference proteome</keyword>
<evidence type="ECO:0000256" key="3">
    <source>
        <dbReference type="ARBA" id="ARBA00022795"/>
    </source>
</evidence>
<dbReference type="InterPro" id="IPR008622">
    <property type="entry name" value="FliT"/>
</dbReference>
<dbReference type="Proteomes" id="UP000233440">
    <property type="component" value="Unassembled WGS sequence"/>
</dbReference>
<sequence>MNAVEACFVLTDELITTLKQVTSEHRDKAMEKMQELLNKREQLLPLIKPPFTEKEVLVGKQLIEQQKELDKLLLRIKQDIKEDINGLSKKKTSMKRYINPYENMQTDGFFYDKRK</sequence>
<dbReference type="OrthoDB" id="2353131at2"/>
<keyword evidence="3" id="KW-1005">Bacterial flagellum biogenesis</keyword>
<evidence type="ECO:0000256" key="2">
    <source>
        <dbReference type="ARBA" id="ARBA00022490"/>
    </source>
</evidence>
<organism evidence="8 9">
    <name type="scientific">Heyndrickxia camelliae</name>
    <dbReference type="NCBI Taxonomy" id="1707093"/>
    <lineage>
        <taxon>Bacteria</taxon>
        <taxon>Bacillati</taxon>
        <taxon>Bacillota</taxon>
        <taxon>Bacilli</taxon>
        <taxon>Bacillales</taxon>
        <taxon>Bacillaceae</taxon>
        <taxon>Heyndrickxia</taxon>
    </lineage>
</organism>
<comment type="subcellular location">
    <subcellularLocation>
        <location evidence="1">Cytoplasm</location>
        <location evidence="1">Cytosol</location>
    </subcellularLocation>
</comment>
<proteinExistence type="inferred from homology"/>
<evidence type="ECO:0000313" key="9">
    <source>
        <dbReference type="Proteomes" id="UP000233440"/>
    </source>
</evidence>
<gene>
    <name evidence="8" type="ORF">CWO92_03985</name>
</gene>
<evidence type="ECO:0000256" key="4">
    <source>
        <dbReference type="ARBA" id="ARBA00023186"/>
    </source>
</evidence>
<comment type="similarity">
    <text evidence="6">Belongs to the bacillales FliT family.</text>
</comment>
<evidence type="ECO:0000256" key="5">
    <source>
        <dbReference type="ARBA" id="ARBA00093765"/>
    </source>
</evidence>
<accession>A0A2N3LNS1</accession>
<comment type="function">
    <text evidence="5">May act as an export chaperone for the filament capping protein FliD.</text>
</comment>
<evidence type="ECO:0000256" key="1">
    <source>
        <dbReference type="ARBA" id="ARBA00004514"/>
    </source>
</evidence>
<keyword evidence="8" id="KW-0282">Flagellum</keyword>
<dbReference type="EMBL" id="PIQO01000002">
    <property type="protein sequence ID" value="PKR86268.1"/>
    <property type="molecule type" value="Genomic_DNA"/>
</dbReference>
<keyword evidence="4" id="KW-0143">Chaperone</keyword>
<name>A0A2N3LNS1_9BACI</name>
<dbReference type="Pfam" id="PF05400">
    <property type="entry name" value="FliT"/>
    <property type="match status" value="1"/>
</dbReference>
<keyword evidence="8" id="KW-0969">Cilium</keyword>